<keyword evidence="1" id="KW-0732">Signal</keyword>
<feature type="chain" id="PRO_5032712956" description="Secreted protein" evidence="1">
    <location>
        <begin position="24"/>
        <end position="73"/>
    </location>
</feature>
<dbReference type="Proteomes" id="UP000652761">
    <property type="component" value="Unassembled WGS sequence"/>
</dbReference>
<sequence>MEALMLVMMLVSLSILHQQQILAEGAGNRGLREAQHHQHHRKPVSGEEGMGWWWAQDYTRVRRSRPIHNRLEP</sequence>
<keyword evidence="3" id="KW-1185">Reference proteome</keyword>
<dbReference type="EMBL" id="NMUH01003652">
    <property type="protein sequence ID" value="MQM06539.1"/>
    <property type="molecule type" value="Genomic_DNA"/>
</dbReference>
<feature type="signal peptide" evidence="1">
    <location>
        <begin position="1"/>
        <end position="23"/>
    </location>
</feature>
<dbReference type="AlphaFoldDB" id="A0A843WAI0"/>
<comment type="caution">
    <text evidence="2">The sequence shown here is derived from an EMBL/GenBank/DDBJ whole genome shotgun (WGS) entry which is preliminary data.</text>
</comment>
<evidence type="ECO:0000256" key="1">
    <source>
        <dbReference type="SAM" id="SignalP"/>
    </source>
</evidence>
<accession>A0A843WAI0</accession>
<reference evidence="2" key="1">
    <citation type="submission" date="2017-07" db="EMBL/GenBank/DDBJ databases">
        <title>Taro Niue Genome Assembly and Annotation.</title>
        <authorList>
            <person name="Atibalentja N."/>
            <person name="Keating K."/>
            <person name="Fields C.J."/>
        </authorList>
    </citation>
    <scope>NUCLEOTIDE SEQUENCE</scope>
    <source>
        <strain evidence="2">Niue_2</strain>
        <tissue evidence="2">Leaf</tissue>
    </source>
</reference>
<name>A0A843WAI0_COLES</name>
<proteinExistence type="predicted"/>
<organism evidence="2 3">
    <name type="scientific">Colocasia esculenta</name>
    <name type="common">Wild taro</name>
    <name type="synonym">Arum esculentum</name>
    <dbReference type="NCBI Taxonomy" id="4460"/>
    <lineage>
        <taxon>Eukaryota</taxon>
        <taxon>Viridiplantae</taxon>
        <taxon>Streptophyta</taxon>
        <taxon>Embryophyta</taxon>
        <taxon>Tracheophyta</taxon>
        <taxon>Spermatophyta</taxon>
        <taxon>Magnoliopsida</taxon>
        <taxon>Liliopsida</taxon>
        <taxon>Araceae</taxon>
        <taxon>Aroideae</taxon>
        <taxon>Colocasieae</taxon>
        <taxon>Colocasia</taxon>
    </lineage>
</organism>
<evidence type="ECO:0000313" key="2">
    <source>
        <dbReference type="EMBL" id="MQM06539.1"/>
    </source>
</evidence>
<gene>
    <name evidence="2" type="ORF">Taro_039359</name>
</gene>
<evidence type="ECO:0008006" key="4">
    <source>
        <dbReference type="Google" id="ProtNLM"/>
    </source>
</evidence>
<evidence type="ECO:0000313" key="3">
    <source>
        <dbReference type="Proteomes" id="UP000652761"/>
    </source>
</evidence>
<protein>
    <recommendedName>
        <fullName evidence="4">Secreted protein</fullName>
    </recommendedName>
</protein>